<sequence>MMRRFGGPRREGVRYRMRPGAYGVILAGRRALLALTESKGEEIALPGGGIEAGESPLRALHREAMEETGWRVSPIRRIGVYRRFTWLPQYGYQAEKVCHIYLCAAGRQVAAPSEPDHQPIWVDVALAAEVLSGAGDRALFLAALRRAGIST</sequence>
<dbReference type="PANTHER" id="PTHR43736">
    <property type="entry name" value="ADP-RIBOSE PYROPHOSPHATASE"/>
    <property type="match status" value="1"/>
</dbReference>
<dbReference type="KEGG" id="hdh:G5B40_04435"/>
<dbReference type="PROSITE" id="PS00893">
    <property type="entry name" value="NUDIX_BOX"/>
    <property type="match status" value="1"/>
</dbReference>
<proteinExistence type="predicted"/>
<dbReference type="EMBL" id="CP049056">
    <property type="protein sequence ID" value="QIE57750.1"/>
    <property type="molecule type" value="Genomic_DNA"/>
</dbReference>
<dbReference type="SUPFAM" id="SSF55811">
    <property type="entry name" value="Nudix"/>
    <property type="match status" value="1"/>
</dbReference>
<evidence type="ECO:0000313" key="5">
    <source>
        <dbReference type="Proteomes" id="UP000503336"/>
    </source>
</evidence>
<gene>
    <name evidence="4" type="ORF">G5B40_04435</name>
</gene>
<keyword evidence="5" id="KW-1185">Reference proteome</keyword>
<dbReference type="InterPro" id="IPR020084">
    <property type="entry name" value="NUDIX_hydrolase_CS"/>
</dbReference>
<dbReference type="Pfam" id="PF00293">
    <property type="entry name" value="NUDIX"/>
    <property type="match status" value="1"/>
</dbReference>
<protein>
    <submittedName>
        <fullName evidence="4">NUDIX domain-containing protein</fullName>
    </submittedName>
</protein>
<reference evidence="4 5" key="1">
    <citation type="submission" date="2020-02" db="EMBL/GenBank/DDBJ databases">
        <title>complete genome sequence of Rhodobacteraceae bacterium.</title>
        <authorList>
            <person name="Park J."/>
            <person name="Kim Y.-S."/>
            <person name="Kim K.-H."/>
        </authorList>
    </citation>
    <scope>NUCLEOTIDE SEQUENCE [LARGE SCALE GENOMIC DNA]</scope>
    <source>
        <strain evidence="4 5">RR4-56</strain>
    </source>
</reference>
<dbReference type="Gene3D" id="3.90.79.10">
    <property type="entry name" value="Nucleoside Triphosphate Pyrophosphohydrolase"/>
    <property type="match status" value="1"/>
</dbReference>
<evidence type="ECO:0000259" key="3">
    <source>
        <dbReference type="PROSITE" id="PS51462"/>
    </source>
</evidence>
<evidence type="ECO:0000256" key="2">
    <source>
        <dbReference type="ARBA" id="ARBA00022801"/>
    </source>
</evidence>
<dbReference type="PROSITE" id="PS51462">
    <property type="entry name" value="NUDIX"/>
    <property type="match status" value="1"/>
</dbReference>
<dbReference type="InterPro" id="IPR000086">
    <property type="entry name" value="NUDIX_hydrolase_dom"/>
</dbReference>
<keyword evidence="2" id="KW-0378">Hydrolase</keyword>
<dbReference type="GO" id="GO:0016787">
    <property type="term" value="F:hydrolase activity"/>
    <property type="evidence" value="ECO:0007669"/>
    <property type="project" value="UniProtKB-KW"/>
</dbReference>
<evidence type="ECO:0000256" key="1">
    <source>
        <dbReference type="ARBA" id="ARBA00001946"/>
    </source>
</evidence>
<dbReference type="Proteomes" id="UP000503336">
    <property type="component" value="Chromosome"/>
</dbReference>
<dbReference type="InterPro" id="IPR015797">
    <property type="entry name" value="NUDIX_hydrolase-like_dom_sf"/>
</dbReference>
<comment type="cofactor">
    <cofactor evidence="1">
        <name>Mg(2+)</name>
        <dbReference type="ChEBI" id="CHEBI:18420"/>
    </cofactor>
</comment>
<dbReference type="PANTHER" id="PTHR43736:SF1">
    <property type="entry name" value="DIHYDRONEOPTERIN TRIPHOSPHATE DIPHOSPHATASE"/>
    <property type="match status" value="1"/>
</dbReference>
<evidence type="ECO:0000313" key="4">
    <source>
        <dbReference type="EMBL" id="QIE57750.1"/>
    </source>
</evidence>
<accession>A0A7M3T6W9</accession>
<dbReference type="AlphaFoldDB" id="A0A7M3T6W9"/>
<organism evidence="4 5">
    <name type="scientific">Pikeienuella piscinae</name>
    <dbReference type="NCBI Taxonomy" id="2748098"/>
    <lineage>
        <taxon>Bacteria</taxon>
        <taxon>Pseudomonadati</taxon>
        <taxon>Pseudomonadota</taxon>
        <taxon>Alphaproteobacteria</taxon>
        <taxon>Rhodobacterales</taxon>
        <taxon>Paracoccaceae</taxon>
        <taxon>Pikeienuella</taxon>
    </lineage>
</organism>
<feature type="domain" description="Nudix hydrolase" evidence="3">
    <location>
        <begin position="16"/>
        <end position="145"/>
    </location>
</feature>
<name>A0A7M3T6W9_9RHOB</name>